<evidence type="ECO:0000313" key="1">
    <source>
        <dbReference type="EMBL" id="KAH3847024.1"/>
    </source>
</evidence>
<gene>
    <name evidence="1" type="ORF">DPMN_089336</name>
</gene>
<name>A0A9D4KWQ9_DREPO</name>
<reference evidence="1" key="2">
    <citation type="submission" date="2020-11" db="EMBL/GenBank/DDBJ databases">
        <authorList>
            <person name="McCartney M.A."/>
            <person name="Auch B."/>
            <person name="Kono T."/>
            <person name="Mallez S."/>
            <person name="Becker A."/>
            <person name="Gohl D.M."/>
            <person name="Silverstein K.A.T."/>
            <person name="Koren S."/>
            <person name="Bechman K.B."/>
            <person name="Herman A."/>
            <person name="Abrahante J.E."/>
            <person name="Garbe J."/>
        </authorList>
    </citation>
    <scope>NUCLEOTIDE SEQUENCE</scope>
    <source>
        <strain evidence="1">Duluth1</strain>
        <tissue evidence="1">Whole animal</tissue>
    </source>
</reference>
<keyword evidence="2" id="KW-1185">Reference proteome</keyword>
<sequence length="60" mass="6435">MVDSLGGPYRVNNMLSTLHLKTISDANLKIMGQPAGEVIEQFATESARIAASDAILNEMT</sequence>
<comment type="caution">
    <text evidence="1">The sequence shown here is derived from an EMBL/GenBank/DDBJ whole genome shotgun (WGS) entry which is preliminary data.</text>
</comment>
<organism evidence="1 2">
    <name type="scientific">Dreissena polymorpha</name>
    <name type="common">Zebra mussel</name>
    <name type="synonym">Mytilus polymorpha</name>
    <dbReference type="NCBI Taxonomy" id="45954"/>
    <lineage>
        <taxon>Eukaryota</taxon>
        <taxon>Metazoa</taxon>
        <taxon>Spiralia</taxon>
        <taxon>Lophotrochozoa</taxon>
        <taxon>Mollusca</taxon>
        <taxon>Bivalvia</taxon>
        <taxon>Autobranchia</taxon>
        <taxon>Heteroconchia</taxon>
        <taxon>Euheterodonta</taxon>
        <taxon>Imparidentia</taxon>
        <taxon>Neoheterodontei</taxon>
        <taxon>Myida</taxon>
        <taxon>Dreissenoidea</taxon>
        <taxon>Dreissenidae</taxon>
        <taxon>Dreissena</taxon>
    </lineage>
</organism>
<dbReference type="EMBL" id="JAIWYP010000003">
    <property type="protein sequence ID" value="KAH3847024.1"/>
    <property type="molecule type" value="Genomic_DNA"/>
</dbReference>
<accession>A0A9D4KWQ9</accession>
<dbReference type="AlphaFoldDB" id="A0A9D4KWQ9"/>
<dbReference type="Proteomes" id="UP000828390">
    <property type="component" value="Unassembled WGS sequence"/>
</dbReference>
<evidence type="ECO:0000313" key="2">
    <source>
        <dbReference type="Proteomes" id="UP000828390"/>
    </source>
</evidence>
<proteinExistence type="predicted"/>
<reference evidence="1" key="1">
    <citation type="journal article" date="2019" name="bioRxiv">
        <title>The Genome of the Zebra Mussel, Dreissena polymorpha: A Resource for Invasive Species Research.</title>
        <authorList>
            <person name="McCartney M.A."/>
            <person name="Auch B."/>
            <person name="Kono T."/>
            <person name="Mallez S."/>
            <person name="Zhang Y."/>
            <person name="Obille A."/>
            <person name="Becker A."/>
            <person name="Abrahante J.E."/>
            <person name="Garbe J."/>
            <person name="Badalamenti J.P."/>
            <person name="Herman A."/>
            <person name="Mangelson H."/>
            <person name="Liachko I."/>
            <person name="Sullivan S."/>
            <person name="Sone E.D."/>
            <person name="Koren S."/>
            <person name="Silverstein K.A.T."/>
            <person name="Beckman K.B."/>
            <person name="Gohl D.M."/>
        </authorList>
    </citation>
    <scope>NUCLEOTIDE SEQUENCE</scope>
    <source>
        <strain evidence="1">Duluth1</strain>
        <tissue evidence="1">Whole animal</tissue>
    </source>
</reference>
<protein>
    <submittedName>
        <fullName evidence="1">Uncharacterized protein</fullName>
    </submittedName>
</protein>